<accession>A0A1F6TFB7</accession>
<gene>
    <name evidence="1" type="ORF">A2150_07770</name>
</gene>
<name>A0A1F6TFB7_9PROT</name>
<proteinExistence type="predicted"/>
<organism evidence="1 2">
    <name type="scientific">Candidatus Muproteobacteria bacterium RBG_16_64_11</name>
    <dbReference type="NCBI Taxonomy" id="1817758"/>
    <lineage>
        <taxon>Bacteria</taxon>
        <taxon>Pseudomonadati</taxon>
        <taxon>Pseudomonadota</taxon>
        <taxon>Candidatus Muproteobacteria</taxon>
    </lineage>
</organism>
<evidence type="ECO:0000313" key="2">
    <source>
        <dbReference type="Proteomes" id="UP000177925"/>
    </source>
</evidence>
<sequence length="110" mass="11034">MSLSQRAKSGGRSPAADVKVHEWFAASTAAPLALLIPVVATAVCGAPAWSGALGVKVAVLLEYVIVDGTRPPGPARYKVDVLTDDGSSGAEAVTTTLALSGTPIAFVCGL</sequence>
<dbReference type="EMBL" id="MFSS01000039">
    <property type="protein sequence ID" value="OGI43765.1"/>
    <property type="molecule type" value="Genomic_DNA"/>
</dbReference>
<comment type="caution">
    <text evidence="1">The sequence shown here is derived from an EMBL/GenBank/DDBJ whole genome shotgun (WGS) entry which is preliminary data.</text>
</comment>
<dbReference type="Proteomes" id="UP000177925">
    <property type="component" value="Unassembled WGS sequence"/>
</dbReference>
<evidence type="ECO:0000313" key="1">
    <source>
        <dbReference type="EMBL" id="OGI43765.1"/>
    </source>
</evidence>
<dbReference type="AlphaFoldDB" id="A0A1F6TFB7"/>
<reference evidence="1 2" key="1">
    <citation type="journal article" date="2016" name="Nat. Commun.">
        <title>Thousands of microbial genomes shed light on interconnected biogeochemical processes in an aquifer system.</title>
        <authorList>
            <person name="Anantharaman K."/>
            <person name="Brown C.T."/>
            <person name="Hug L.A."/>
            <person name="Sharon I."/>
            <person name="Castelle C.J."/>
            <person name="Probst A.J."/>
            <person name="Thomas B.C."/>
            <person name="Singh A."/>
            <person name="Wilkins M.J."/>
            <person name="Karaoz U."/>
            <person name="Brodie E.L."/>
            <person name="Williams K.H."/>
            <person name="Hubbard S.S."/>
            <person name="Banfield J.F."/>
        </authorList>
    </citation>
    <scope>NUCLEOTIDE SEQUENCE [LARGE SCALE GENOMIC DNA]</scope>
</reference>
<protein>
    <submittedName>
        <fullName evidence="1">Uncharacterized protein</fullName>
    </submittedName>
</protein>